<dbReference type="InterPro" id="IPR026021">
    <property type="entry name" value="YdjA-like"/>
</dbReference>
<keyword evidence="4 7" id="KW-0521">NADP</keyword>
<evidence type="ECO:0000259" key="9">
    <source>
        <dbReference type="Pfam" id="PF00881"/>
    </source>
</evidence>
<dbReference type="Pfam" id="PF00881">
    <property type="entry name" value="Nitroreductase"/>
    <property type="match status" value="1"/>
</dbReference>
<evidence type="ECO:0000256" key="5">
    <source>
        <dbReference type="ARBA" id="ARBA00023002"/>
    </source>
</evidence>
<keyword evidence="2 7" id="KW-0285">Flavoprotein</keyword>
<dbReference type="PIRSF" id="PIRSF000232">
    <property type="entry name" value="YdjA"/>
    <property type="match status" value="1"/>
</dbReference>
<accession>A0A4R7KTU0</accession>
<evidence type="ECO:0000256" key="3">
    <source>
        <dbReference type="ARBA" id="ARBA00022643"/>
    </source>
</evidence>
<evidence type="ECO:0000256" key="4">
    <source>
        <dbReference type="ARBA" id="ARBA00022857"/>
    </source>
</evidence>
<dbReference type="PANTHER" id="PTHR43821">
    <property type="entry name" value="NAD(P)H NITROREDUCTASE YDJA-RELATED"/>
    <property type="match status" value="1"/>
</dbReference>
<dbReference type="InterPro" id="IPR052530">
    <property type="entry name" value="NAD(P)H_nitroreductase"/>
</dbReference>
<protein>
    <recommendedName>
        <fullName evidence="7">Putative NAD(P)H nitroreductase</fullName>
        <ecNumber evidence="7">1.-.-.-</ecNumber>
    </recommendedName>
</protein>
<dbReference type="AlphaFoldDB" id="A0A4R7KTU0"/>
<comment type="cofactor">
    <cofactor evidence="8">
        <name>FMN</name>
        <dbReference type="ChEBI" id="CHEBI:58210"/>
    </cofactor>
    <text evidence="8">Binds 1 FMN per subunit.</text>
</comment>
<evidence type="ECO:0000256" key="6">
    <source>
        <dbReference type="ARBA" id="ARBA00023027"/>
    </source>
</evidence>
<sequence length="201" mass="22977">MDVYEAIKGRSTIYKFKPTEVPKEKLERILEAGTWAPNRFLTEPWRFWVFTGEGRSLLSRILVEIEKDGMENPDSEENRKRIAKRAQQPFNAPAAIIVGCEVSEKDRVNPIEEVAAVNACVQNMLLAAHAEGLAGFWGTGNYVYHPLFKEFLGLKEKDRVIGVIYIGYPARSKTERSRTHFSKFTKWIDEDKNTTLGLINI</sequence>
<dbReference type="OrthoDB" id="9812105at2"/>
<evidence type="ECO:0000313" key="10">
    <source>
        <dbReference type="EMBL" id="TDT62761.1"/>
    </source>
</evidence>
<keyword evidence="11" id="KW-1185">Reference proteome</keyword>
<dbReference type="Gene3D" id="3.40.109.10">
    <property type="entry name" value="NADH Oxidase"/>
    <property type="match status" value="1"/>
</dbReference>
<evidence type="ECO:0000256" key="1">
    <source>
        <dbReference type="ARBA" id="ARBA00007118"/>
    </source>
</evidence>
<keyword evidence="6 7" id="KW-0520">NAD</keyword>
<dbReference type="InterPro" id="IPR029479">
    <property type="entry name" value="Nitroreductase"/>
</dbReference>
<proteinExistence type="inferred from homology"/>
<gene>
    <name evidence="10" type="ORF">EDD71_10334</name>
</gene>
<feature type="binding site" description="in other chain" evidence="8">
    <location>
        <begin position="137"/>
        <end position="139"/>
    </location>
    <ligand>
        <name>FMN</name>
        <dbReference type="ChEBI" id="CHEBI:58210"/>
        <note>ligand shared between dimeric partners</note>
    </ligand>
</feature>
<dbReference type="PANTHER" id="PTHR43821:SF1">
    <property type="entry name" value="NAD(P)H NITROREDUCTASE YDJA-RELATED"/>
    <property type="match status" value="1"/>
</dbReference>
<dbReference type="EC" id="1.-.-.-" evidence="7"/>
<keyword evidence="3 7" id="KW-0288">FMN</keyword>
<feature type="binding site" description="in other chain" evidence="8">
    <location>
        <begin position="10"/>
        <end position="12"/>
    </location>
    <ligand>
        <name>FMN</name>
        <dbReference type="ChEBI" id="CHEBI:58210"/>
        <note>ligand shared between dimeric partners</note>
    </ligand>
</feature>
<keyword evidence="5 7" id="KW-0560">Oxidoreductase</keyword>
<dbReference type="GO" id="GO:0016491">
    <property type="term" value="F:oxidoreductase activity"/>
    <property type="evidence" value="ECO:0007669"/>
    <property type="project" value="UniProtKB-UniRule"/>
</dbReference>
<feature type="domain" description="Nitroreductase" evidence="9">
    <location>
        <begin position="7"/>
        <end position="168"/>
    </location>
</feature>
<dbReference type="InterPro" id="IPR000415">
    <property type="entry name" value="Nitroreductase-like"/>
</dbReference>
<evidence type="ECO:0000313" key="11">
    <source>
        <dbReference type="Proteomes" id="UP000295325"/>
    </source>
</evidence>
<dbReference type="EMBL" id="SOAZ01000003">
    <property type="protein sequence ID" value="TDT62761.1"/>
    <property type="molecule type" value="Genomic_DNA"/>
</dbReference>
<organism evidence="10 11">
    <name type="scientific">Fonticella tunisiensis</name>
    <dbReference type="NCBI Taxonomy" id="1096341"/>
    <lineage>
        <taxon>Bacteria</taxon>
        <taxon>Bacillati</taxon>
        <taxon>Bacillota</taxon>
        <taxon>Clostridia</taxon>
        <taxon>Eubacteriales</taxon>
        <taxon>Clostridiaceae</taxon>
        <taxon>Fonticella</taxon>
    </lineage>
</organism>
<dbReference type="RefSeq" id="WP_133627164.1">
    <property type="nucleotide sequence ID" value="NZ_SOAZ01000003.1"/>
</dbReference>
<dbReference type="Proteomes" id="UP000295325">
    <property type="component" value="Unassembled WGS sequence"/>
</dbReference>
<dbReference type="SUPFAM" id="SSF55469">
    <property type="entry name" value="FMN-dependent nitroreductase-like"/>
    <property type="match status" value="1"/>
</dbReference>
<evidence type="ECO:0000256" key="7">
    <source>
        <dbReference type="PIRNR" id="PIRNR000232"/>
    </source>
</evidence>
<evidence type="ECO:0000256" key="8">
    <source>
        <dbReference type="PIRSR" id="PIRSR000232-1"/>
    </source>
</evidence>
<dbReference type="CDD" id="cd02135">
    <property type="entry name" value="YdjA-like"/>
    <property type="match status" value="1"/>
</dbReference>
<evidence type="ECO:0000256" key="2">
    <source>
        <dbReference type="ARBA" id="ARBA00022630"/>
    </source>
</evidence>
<comment type="caution">
    <text evidence="10">The sequence shown here is derived from an EMBL/GenBank/DDBJ whole genome shotgun (WGS) entry which is preliminary data.</text>
</comment>
<reference evidence="10 11" key="1">
    <citation type="submission" date="2019-03" db="EMBL/GenBank/DDBJ databases">
        <title>Genomic Encyclopedia of Type Strains, Phase IV (KMG-IV): sequencing the most valuable type-strain genomes for metagenomic binning, comparative biology and taxonomic classification.</title>
        <authorList>
            <person name="Goeker M."/>
        </authorList>
    </citation>
    <scope>NUCLEOTIDE SEQUENCE [LARGE SCALE GENOMIC DNA]</scope>
    <source>
        <strain evidence="10 11">DSM 24455</strain>
    </source>
</reference>
<comment type="similarity">
    <text evidence="1 7">Belongs to the nitroreductase family.</text>
</comment>
<name>A0A4R7KTU0_9CLOT</name>